<feature type="transmembrane region" description="Helical" evidence="2">
    <location>
        <begin position="239"/>
        <end position="261"/>
    </location>
</feature>
<organism evidence="3">
    <name type="scientific">Streptomyces sp. R39</name>
    <dbReference type="NCBI Taxonomy" id="3238631"/>
    <lineage>
        <taxon>Bacteria</taxon>
        <taxon>Bacillati</taxon>
        <taxon>Actinomycetota</taxon>
        <taxon>Actinomycetes</taxon>
        <taxon>Kitasatosporales</taxon>
        <taxon>Streptomycetaceae</taxon>
        <taxon>Streptomyces</taxon>
    </lineage>
</organism>
<feature type="transmembrane region" description="Helical" evidence="2">
    <location>
        <begin position="282"/>
        <end position="303"/>
    </location>
</feature>
<feature type="region of interest" description="Disordered" evidence="1">
    <location>
        <begin position="463"/>
        <end position="534"/>
    </location>
</feature>
<keyword evidence="2" id="KW-1133">Transmembrane helix</keyword>
<feature type="transmembrane region" description="Helical" evidence="2">
    <location>
        <begin position="80"/>
        <end position="98"/>
    </location>
</feature>
<gene>
    <name evidence="3" type="ORF">AB5J52_28880</name>
</gene>
<feature type="transmembrane region" description="Helical" evidence="2">
    <location>
        <begin position="42"/>
        <end position="68"/>
    </location>
</feature>
<sequence>MAVVIRMTARRPSLPSRRPSLSSRRSSLSRLLGRVRDRSPGLAGSLTAGALAAGLGLGSFAVLTIALWVSSPYPDSGPGGAMHIAAALWLLAHGVELLRTDTLSGVPAPVGVTPLLLLLLPALLVYRGARDAVDAPDGADAEAPPVRARTAWTGVVAGYLGVGGCVALYASGGELRPQWPSAVVCLPLLAAAAAAAGVWTAYGRPREPLLNLAPLLPGSVRRRLLGRDTRARWGTALRAALAGTAVCFGGGTLLLAVSLVAHGDATRASFLQLTEGWSGRGAVLFLCVSLIPNAAVWSASYAVGPGFTLGAGHLVTPLASDPAPLLPPFPLLAAVPQHGPGTAVHWLAGVVPVAAGVTMSRLVAARAARRSWPAGRTAGVAALAALLCGLLLAALAELAGGPLGVAALTRFGPAWWQTGAATCAWLLAVGVPAALGLRAWRGEGVASFAAWLGFARSRPGESRAAVKGREEEQGSQTSSASTSVSGSAAASARAPAPAPTSVVVAGVLPDPADGDASERYEALPAEPYEALPGSWEEEAARKARWTALRNLSEPTATEGTDGP</sequence>
<feature type="transmembrane region" description="Helical" evidence="2">
    <location>
        <begin position="415"/>
        <end position="437"/>
    </location>
</feature>
<dbReference type="AlphaFoldDB" id="A0AB39QXA7"/>
<feature type="transmembrane region" description="Helical" evidence="2">
    <location>
        <begin position="110"/>
        <end position="129"/>
    </location>
</feature>
<feature type="transmembrane region" description="Helical" evidence="2">
    <location>
        <begin position="376"/>
        <end position="395"/>
    </location>
</feature>
<proteinExistence type="predicted"/>
<protein>
    <submittedName>
        <fullName evidence="3">DUF6350 family protein</fullName>
    </submittedName>
</protein>
<feature type="transmembrane region" description="Helical" evidence="2">
    <location>
        <begin position="182"/>
        <end position="202"/>
    </location>
</feature>
<dbReference type="Pfam" id="PF19877">
    <property type="entry name" value="DUF6350"/>
    <property type="match status" value="1"/>
</dbReference>
<evidence type="ECO:0000256" key="2">
    <source>
        <dbReference type="SAM" id="Phobius"/>
    </source>
</evidence>
<accession>A0AB39QXA7</accession>
<dbReference type="InterPro" id="IPR045931">
    <property type="entry name" value="DUF6350"/>
</dbReference>
<feature type="compositionally biased region" description="Low complexity" evidence="1">
    <location>
        <begin position="474"/>
        <end position="507"/>
    </location>
</feature>
<evidence type="ECO:0000313" key="3">
    <source>
        <dbReference type="EMBL" id="XDQ45953.1"/>
    </source>
</evidence>
<reference evidence="3" key="1">
    <citation type="submission" date="2024-07" db="EMBL/GenBank/DDBJ databases">
        <authorList>
            <person name="Yu S.T."/>
        </authorList>
    </citation>
    <scope>NUCLEOTIDE SEQUENCE</scope>
    <source>
        <strain evidence="3">R39</strain>
    </source>
</reference>
<dbReference type="RefSeq" id="WP_369224836.1">
    <property type="nucleotide sequence ID" value="NZ_CP163441.1"/>
</dbReference>
<name>A0AB39QXA7_9ACTN</name>
<evidence type="ECO:0000256" key="1">
    <source>
        <dbReference type="SAM" id="MobiDB-lite"/>
    </source>
</evidence>
<feature type="transmembrane region" description="Helical" evidence="2">
    <location>
        <begin position="149"/>
        <end position="170"/>
    </location>
</feature>
<keyword evidence="2" id="KW-0812">Transmembrane</keyword>
<dbReference type="EMBL" id="CP163441">
    <property type="protein sequence ID" value="XDQ45953.1"/>
    <property type="molecule type" value="Genomic_DNA"/>
</dbReference>
<keyword evidence="2" id="KW-0472">Membrane</keyword>
<feature type="transmembrane region" description="Helical" evidence="2">
    <location>
        <begin position="343"/>
        <end position="364"/>
    </location>
</feature>